<evidence type="ECO:0000313" key="3">
    <source>
        <dbReference type="EMBL" id="MDF8335850.1"/>
    </source>
</evidence>
<proteinExistence type="inferred from homology"/>
<dbReference type="PRINTS" id="PR00081">
    <property type="entry name" value="GDHRDH"/>
</dbReference>
<protein>
    <submittedName>
        <fullName evidence="3">SDR family oxidoreductase</fullName>
    </submittedName>
</protein>
<dbReference type="EMBL" id="JAROCY010000050">
    <property type="protein sequence ID" value="MDF8335850.1"/>
    <property type="molecule type" value="Genomic_DNA"/>
</dbReference>
<reference evidence="3 4" key="1">
    <citation type="submission" date="2023-03" db="EMBL/GenBank/DDBJ databases">
        <title>Novosphingobium cyanobacteriorum sp. nov., isolated from a eutrophic reservoir during the Microcystis bloom period.</title>
        <authorList>
            <person name="Kang M."/>
            <person name="Le V."/>
            <person name="Ko S.-R."/>
            <person name="Lee S.-A."/>
            <person name="Ahn C.-Y."/>
        </authorList>
    </citation>
    <scope>NUCLEOTIDE SEQUENCE [LARGE SCALE GENOMIC DNA]</scope>
    <source>
        <strain evidence="3 4">HBC54</strain>
    </source>
</reference>
<comment type="caution">
    <text evidence="3">The sequence shown here is derived from an EMBL/GenBank/DDBJ whole genome shotgun (WGS) entry which is preliminary data.</text>
</comment>
<comment type="similarity">
    <text evidence="1">Belongs to the short-chain dehydrogenases/reductases (SDR) family.</text>
</comment>
<organism evidence="3 4">
    <name type="scientific">Novosphingobium cyanobacteriorum</name>
    <dbReference type="NCBI Taxonomy" id="3024215"/>
    <lineage>
        <taxon>Bacteria</taxon>
        <taxon>Pseudomonadati</taxon>
        <taxon>Pseudomonadota</taxon>
        <taxon>Alphaproteobacteria</taxon>
        <taxon>Sphingomonadales</taxon>
        <taxon>Sphingomonadaceae</taxon>
        <taxon>Novosphingobium</taxon>
    </lineage>
</organism>
<evidence type="ECO:0000313" key="4">
    <source>
        <dbReference type="Proteomes" id="UP001222770"/>
    </source>
</evidence>
<dbReference type="InterPro" id="IPR002347">
    <property type="entry name" value="SDR_fam"/>
</dbReference>
<sequence length="259" mass="26719">MKRKIVITGAASGIGRATKARLDAQGHRVIGVDLKGSDVTADLERPAGRSGMVEEIAALTGGCIDAVIAIAGIPGPADPARLLAVNYFGAVATLELLRPLLARSSAPRAVAITSTASLTDYDPDLAETCLAGEEAVALAAAAGVEPMAATGYATSKHALARWLRQAAISPEWAGSGILLNGVAPGRTLTPMTEPFFATEKGRAMLDQATPIALSDCPYGKAEDLAEVIAFLATLEGRYLVGQILYVDGGTEAIRRPAQI</sequence>
<dbReference type="SUPFAM" id="SSF51735">
    <property type="entry name" value="NAD(P)-binding Rossmann-fold domains"/>
    <property type="match status" value="1"/>
</dbReference>
<dbReference type="Proteomes" id="UP001222770">
    <property type="component" value="Unassembled WGS sequence"/>
</dbReference>
<gene>
    <name evidence="3" type="ORF">POM99_21835</name>
</gene>
<dbReference type="RefSeq" id="WP_277280882.1">
    <property type="nucleotide sequence ID" value="NZ_JAROCY010000050.1"/>
</dbReference>
<dbReference type="PANTHER" id="PTHR43008">
    <property type="entry name" value="BENZIL REDUCTASE"/>
    <property type="match status" value="1"/>
</dbReference>
<keyword evidence="4" id="KW-1185">Reference proteome</keyword>
<evidence type="ECO:0000256" key="1">
    <source>
        <dbReference type="ARBA" id="ARBA00006484"/>
    </source>
</evidence>
<dbReference type="PANTHER" id="PTHR43008:SF4">
    <property type="entry name" value="CHAIN DEHYDROGENASE, PUTATIVE (AFU_ORTHOLOGUE AFUA_4G08710)-RELATED"/>
    <property type="match status" value="1"/>
</dbReference>
<dbReference type="Pfam" id="PF13561">
    <property type="entry name" value="adh_short_C2"/>
    <property type="match status" value="1"/>
</dbReference>
<dbReference type="InterPro" id="IPR036291">
    <property type="entry name" value="NAD(P)-bd_dom_sf"/>
</dbReference>
<dbReference type="InterPro" id="IPR020904">
    <property type="entry name" value="Sc_DH/Rdtase_CS"/>
</dbReference>
<accession>A0ABT6CRB5</accession>
<dbReference type="Gene3D" id="3.40.50.720">
    <property type="entry name" value="NAD(P)-binding Rossmann-like Domain"/>
    <property type="match status" value="1"/>
</dbReference>
<evidence type="ECO:0000256" key="2">
    <source>
        <dbReference type="ARBA" id="ARBA00023002"/>
    </source>
</evidence>
<dbReference type="PROSITE" id="PS00061">
    <property type="entry name" value="ADH_SHORT"/>
    <property type="match status" value="1"/>
</dbReference>
<name>A0ABT6CRB5_9SPHN</name>
<keyword evidence="2" id="KW-0560">Oxidoreductase</keyword>